<dbReference type="Proteomes" id="UP000194733">
    <property type="component" value="Unassembled WGS sequence"/>
</dbReference>
<comment type="caution">
    <text evidence="1">The sequence shown here is derived from an EMBL/GenBank/DDBJ whole genome shotgun (WGS) entry which is preliminary data.</text>
</comment>
<dbReference type="EMBL" id="NFCY01000029">
    <property type="protein sequence ID" value="OTX42680.1"/>
    <property type="molecule type" value="Genomic_DNA"/>
</dbReference>
<accession>A0A9Q5SHY2</accession>
<proteinExistence type="predicted"/>
<dbReference type="RefSeq" id="WP_065212461.1">
    <property type="nucleotide sequence ID" value="NZ_NFCY01000029.1"/>
</dbReference>
<evidence type="ECO:0000313" key="1">
    <source>
        <dbReference type="EMBL" id="OTX42680.1"/>
    </source>
</evidence>
<reference evidence="1 2" key="1">
    <citation type="submission" date="2016-10" db="EMBL/GenBank/DDBJ databases">
        <title>Comparative genomics of Bacillus thuringiensis reveals a path to pathogens against multiple invertebrate hosts.</title>
        <authorList>
            <person name="Zheng J."/>
            <person name="Gao Q."/>
            <person name="Liu H."/>
            <person name="Peng D."/>
            <person name="Ruan L."/>
            <person name="Sun M."/>
        </authorList>
    </citation>
    <scope>NUCLEOTIDE SEQUENCE [LARGE SCALE GENOMIC DNA]</scope>
    <source>
        <strain evidence="1">BGSC 4BB1</strain>
    </source>
</reference>
<gene>
    <name evidence="1" type="ORF">BK724_25340</name>
</gene>
<dbReference type="AlphaFoldDB" id="A0A9Q5SHY2"/>
<name>A0A9Q5SHY2_BACTU</name>
<sequence>MENYFYYKNFKMGTELNISGNFIYDGIQYLYLMEDIGEEGEGEVFSFFYNISVGIERLQKIILALAENITDRDQFLNDLRTHSHQSLNERIMKRKKIDFSSREIAFFSLISNFYKESRYQNYSVKSDKSIDREYINPIYSEEIKKFYSKHLNNNEVFNLERCKTLFSRTIGTITMKYYKRIRELCSEKNIYTYELKSNSKASKVFLNQHDKNCLLNIFKNDNNALKELLLYLINSDDANILIEFFDDEEESDATFELLNEIKPLDIERCNIPAYVQSILKGKTPTDMVDEIQWLQHEEEDNLRERLNMLDIIGHRISLDAHEDVEK</sequence>
<organism evidence="1 2">
    <name type="scientific">Bacillus thuringiensis serovar sooncheon</name>
    <dbReference type="NCBI Taxonomy" id="180891"/>
    <lineage>
        <taxon>Bacteria</taxon>
        <taxon>Bacillati</taxon>
        <taxon>Bacillota</taxon>
        <taxon>Bacilli</taxon>
        <taxon>Bacillales</taxon>
        <taxon>Bacillaceae</taxon>
        <taxon>Bacillus</taxon>
        <taxon>Bacillus cereus group</taxon>
    </lineage>
</organism>
<protein>
    <submittedName>
        <fullName evidence="1">Uncharacterized protein</fullName>
    </submittedName>
</protein>
<evidence type="ECO:0000313" key="2">
    <source>
        <dbReference type="Proteomes" id="UP000194733"/>
    </source>
</evidence>